<organism evidence="1 2">
    <name type="scientific">Hyalomma asiaticum</name>
    <name type="common">Tick</name>
    <dbReference type="NCBI Taxonomy" id="266040"/>
    <lineage>
        <taxon>Eukaryota</taxon>
        <taxon>Metazoa</taxon>
        <taxon>Ecdysozoa</taxon>
        <taxon>Arthropoda</taxon>
        <taxon>Chelicerata</taxon>
        <taxon>Arachnida</taxon>
        <taxon>Acari</taxon>
        <taxon>Parasitiformes</taxon>
        <taxon>Ixodida</taxon>
        <taxon>Ixodoidea</taxon>
        <taxon>Ixodidae</taxon>
        <taxon>Hyalomminae</taxon>
        <taxon>Hyalomma</taxon>
    </lineage>
</organism>
<keyword evidence="2" id="KW-1185">Reference proteome</keyword>
<name>A0ACB7TF36_HYAAI</name>
<proteinExistence type="predicted"/>
<sequence>MRLRVVRPRTSIVLHLPESASEKRSRCVLAVTKMILVVVAIFAICWLPYQTYNILQELYPSINQYRYINVIWFCSHWLAMSNSCYNPFIYAIYSEKFSAEFRARMRCCSSKNKQEEARCYRQTPTSVSTRYSMRSYS</sequence>
<comment type="caution">
    <text evidence="1">The sequence shown here is derived from an EMBL/GenBank/DDBJ whole genome shotgun (WGS) entry which is preliminary data.</text>
</comment>
<evidence type="ECO:0000313" key="2">
    <source>
        <dbReference type="Proteomes" id="UP000821845"/>
    </source>
</evidence>
<dbReference type="EMBL" id="CM023481">
    <property type="protein sequence ID" value="KAH6944759.1"/>
    <property type="molecule type" value="Genomic_DNA"/>
</dbReference>
<gene>
    <name evidence="1" type="ORF">HPB50_004939</name>
</gene>
<protein>
    <submittedName>
        <fullName evidence="1">Uncharacterized protein</fullName>
    </submittedName>
</protein>
<evidence type="ECO:0000313" key="1">
    <source>
        <dbReference type="EMBL" id="KAH6944759.1"/>
    </source>
</evidence>
<reference evidence="1" key="1">
    <citation type="submission" date="2020-05" db="EMBL/GenBank/DDBJ databases">
        <title>Large-scale comparative analyses of tick genomes elucidate their genetic diversity and vector capacities.</title>
        <authorList>
            <person name="Jia N."/>
            <person name="Wang J."/>
            <person name="Shi W."/>
            <person name="Du L."/>
            <person name="Sun Y."/>
            <person name="Zhan W."/>
            <person name="Jiang J."/>
            <person name="Wang Q."/>
            <person name="Zhang B."/>
            <person name="Ji P."/>
            <person name="Sakyi L.B."/>
            <person name="Cui X."/>
            <person name="Yuan T."/>
            <person name="Jiang B."/>
            <person name="Yang W."/>
            <person name="Lam T.T.-Y."/>
            <person name="Chang Q."/>
            <person name="Ding S."/>
            <person name="Wang X."/>
            <person name="Zhu J."/>
            <person name="Ruan X."/>
            <person name="Zhao L."/>
            <person name="Wei J."/>
            <person name="Que T."/>
            <person name="Du C."/>
            <person name="Cheng J."/>
            <person name="Dai P."/>
            <person name="Han X."/>
            <person name="Huang E."/>
            <person name="Gao Y."/>
            <person name="Liu J."/>
            <person name="Shao H."/>
            <person name="Ye R."/>
            <person name="Li L."/>
            <person name="Wei W."/>
            <person name="Wang X."/>
            <person name="Wang C."/>
            <person name="Yang T."/>
            <person name="Huo Q."/>
            <person name="Li W."/>
            <person name="Guo W."/>
            <person name="Chen H."/>
            <person name="Zhou L."/>
            <person name="Ni X."/>
            <person name="Tian J."/>
            <person name="Zhou Y."/>
            <person name="Sheng Y."/>
            <person name="Liu T."/>
            <person name="Pan Y."/>
            <person name="Xia L."/>
            <person name="Li J."/>
            <person name="Zhao F."/>
            <person name="Cao W."/>
        </authorList>
    </citation>
    <scope>NUCLEOTIDE SEQUENCE</scope>
    <source>
        <strain evidence="1">Hyas-2018</strain>
    </source>
</reference>
<dbReference type="Proteomes" id="UP000821845">
    <property type="component" value="Chromosome 1"/>
</dbReference>
<accession>A0ACB7TF36</accession>